<name>A0ABV5V956_9ACTN</name>
<feature type="region of interest" description="Disordered" evidence="6">
    <location>
        <begin position="436"/>
        <end position="536"/>
    </location>
</feature>
<evidence type="ECO:0000313" key="7">
    <source>
        <dbReference type="EMBL" id="MFB9734265.1"/>
    </source>
</evidence>
<proteinExistence type="inferred from homology"/>
<sequence>MRSTQAKDHPADGPPTGPRLLPVPGSPARPSTYGADGPATGPVPAHPGDGTDHTGPVRPPALHGVGREHPGPDGTLGSPAGTVDADVPAAVGRVLDELLSGRLHHARLVDPLFAEDIAGRVAAFTRHGGKRIRAHLVWWSFRACGGTGPDAASAALRLGAAVELLQTCALVHDDVMDQAVLRRGRPALHTQASAGFAGRTTAERARRAGEAAAILAGDLALAWADDLVAETPLPAPAGAVVRRLWSDMRTEMVAGQYLDLHGQTTGARSLPRALRAACLKSALYSVERPLALGAALAGADDTTLRALSAAGRRVGMAFQLRDDLDDVFADPRHTGKPSGGDIREGKPTYLIALARARAQARDDGTALAVLDRCVGDPALTSRDLTEVRGVLASTGARATVEAKIRRLVAQGLRRFDTARLAPEPARSLRRLLESAATGAAPAPRPAQDPDGTCPAPEAAGSRPASKTAGSRPAPETEGSRPMPDGTRPAPEAAGSRPAPETEGSRPMPDGTRPAPEAAGSRPAPETEGSRPMPDGT</sequence>
<dbReference type="PROSITE" id="PS00723">
    <property type="entry name" value="POLYPRENYL_SYNTHASE_1"/>
    <property type="match status" value="1"/>
</dbReference>
<gene>
    <name evidence="7" type="ORF">ACFFRO_03760</name>
</gene>
<dbReference type="SFLD" id="SFLDG01017">
    <property type="entry name" value="Polyprenyl_Transferase_Like"/>
    <property type="match status" value="1"/>
</dbReference>
<evidence type="ECO:0000313" key="8">
    <source>
        <dbReference type="Proteomes" id="UP001589703"/>
    </source>
</evidence>
<protein>
    <submittedName>
        <fullName evidence="7">Polyprenyl synthetase family protein</fullName>
    </submittedName>
</protein>
<organism evidence="7 8">
    <name type="scientific">Streptomyces thermocoprophilus</name>
    <dbReference type="NCBI Taxonomy" id="78356"/>
    <lineage>
        <taxon>Bacteria</taxon>
        <taxon>Bacillati</taxon>
        <taxon>Actinomycetota</taxon>
        <taxon>Actinomycetes</taxon>
        <taxon>Kitasatosporales</taxon>
        <taxon>Streptomycetaceae</taxon>
        <taxon>Streptomyces</taxon>
    </lineage>
</organism>
<evidence type="ECO:0000256" key="2">
    <source>
        <dbReference type="ARBA" id="ARBA00006706"/>
    </source>
</evidence>
<dbReference type="PANTHER" id="PTHR12001:SF85">
    <property type="entry name" value="SHORT CHAIN ISOPRENYL DIPHOSPHATE SYNTHASE"/>
    <property type="match status" value="1"/>
</dbReference>
<dbReference type="RefSeq" id="WP_385858025.1">
    <property type="nucleotide sequence ID" value="NZ_JBHMAR010000002.1"/>
</dbReference>
<dbReference type="InterPro" id="IPR008949">
    <property type="entry name" value="Isoprenoid_synthase_dom_sf"/>
</dbReference>
<dbReference type="PANTHER" id="PTHR12001">
    <property type="entry name" value="GERANYLGERANYL PYROPHOSPHATE SYNTHASE"/>
    <property type="match status" value="1"/>
</dbReference>
<keyword evidence="5" id="KW-0460">Magnesium</keyword>
<dbReference type="SFLD" id="SFLDS00005">
    <property type="entry name" value="Isoprenoid_Synthase_Type_I"/>
    <property type="match status" value="1"/>
</dbReference>
<comment type="cofactor">
    <cofactor evidence="1">
        <name>Mg(2+)</name>
        <dbReference type="ChEBI" id="CHEBI:18420"/>
    </cofactor>
</comment>
<evidence type="ECO:0000256" key="1">
    <source>
        <dbReference type="ARBA" id="ARBA00001946"/>
    </source>
</evidence>
<keyword evidence="4" id="KW-0479">Metal-binding</keyword>
<keyword evidence="3" id="KW-0808">Transferase</keyword>
<dbReference type="InterPro" id="IPR000092">
    <property type="entry name" value="Polyprenyl_synt"/>
</dbReference>
<evidence type="ECO:0000256" key="3">
    <source>
        <dbReference type="ARBA" id="ARBA00022679"/>
    </source>
</evidence>
<dbReference type="PROSITE" id="PS00444">
    <property type="entry name" value="POLYPRENYL_SYNTHASE_2"/>
    <property type="match status" value="1"/>
</dbReference>
<keyword evidence="8" id="KW-1185">Reference proteome</keyword>
<evidence type="ECO:0000256" key="5">
    <source>
        <dbReference type="ARBA" id="ARBA00022842"/>
    </source>
</evidence>
<dbReference type="SUPFAM" id="SSF48576">
    <property type="entry name" value="Terpenoid synthases"/>
    <property type="match status" value="1"/>
</dbReference>
<dbReference type="Gene3D" id="1.10.600.10">
    <property type="entry name" value="Farnesyl Diphosphate Synthase"/>
    <property type="match status" value="1"/>
</dbReference>
<dbReference type="Pfam" id="PF00348">
    <property type="entry name" value="polyprenyl_synt"/>
    <property type="match status" value="1"/>
</dbReference>
<evidence type="ECO:0000256" key="6">
    <source>
        <dbReference type="SAM" id="MobiDB-lite"/>
    </source>
</evidence>
<evidence type="ECO:0000256" key="4">
    <source>
        <dbReference type="ARBA" id="ARBA00022723"/>
    </source>
</evidence>
<dbReference type="CDD" id="cd00685">
    <property type="entry name" value="Trans_IPPS_HT"/>
    <property type="match status" value="1"/>
</dbReference>
<reference evidence="7 8" key="1">
    <citation type="submission" date="2024-09" db="EMBL/GenBank/DDBJ databases">
        <authorList>
            <person name="Sun Q."/>
            <person name="Mori K."/>
        </authorList>
    </citation>
    <scope>NUCLEOTIDE SEQUENCE [LARGE SCALE GENOMIC DNA]</scope>
    <source>
        <strain evidence="7 8">JCM 10918</strain>
    </source>
</reference>
<comment type="caution">
    <text evidence="7">The sequence shown here is derived from an EMBL/GenBank/DDBJ whole genome shotgun (WGS) entry which is preliminary data.</text>
</comment>
<feature type="region of interest" description="Disordered" evidence="6">
    <location>
        <begin position="1"/>
        <end position="78"/>
    </location>
</feature>
<dbReference type="EMBL" id="JBHMAR010000002">
    <property type="protein sequence ID" value="MFB9734265.1"/>
    <property type="molecule type" value="Genomic_DNA"/>
</dbReference>
<dbReference type="InterPro" id="IPR033749">
    <property type="entry name" value="Polyprenyl_synt_CS"/>
</dbReference>
<accession>A0ABV5V956</accession>
<dbReference type="Proteomes" id="UP001589703">
    <property type="component" value="Unassembled WGS sequence"/>
</dbReference>
<comment type="similarity">
    <text evidence="2">Belongs to the FPP/GGPP synthase family.</text>
</comment>
<feature type="compositionally biased region" description="Basic and acidic residues" evidence="6">
    <location>
        <begin position="1"/>
        <end position="11"/>
    </location>
</feature>
<feature type="non-terminal residue" evidence="7">
    <location>
        <position position="536"/>
    </location>
</feature>